<dbReference type="PANTHER" id="PTHR30055">
    <property type="entry name" value="HTH-TYPE TRANSCRIPTIONAL REGULATOR RUTR"/>
    <property type="match status" value="1"/>
</dbReference>
<organism evidence="7 8">
    <name type="scientific">Microbacterium paludicola</name>
    <dbReference type="NCBI Taxonomy" id="300019"/>
    <lineage>
        <taxon>Bacteria</taxon>
        <taxon>Bacillati</taxon>
        <taxon>Actinomycetota</taxon>
        <taxon>Actinomycetes</taxon>
        <taxon>Micrococcales</taxon>
        <taxon>Microbacteriaceae</taxon>
        <taxon>Microbacterium</taxon>
    </lineage>
</organism>
<feature type="DNA-binding region" description="H-T-H motif" evidence="5">
    <location>
        <begin position="31"/>
        <end position="50"/>
    </location>
</feature>
<evidence type="ECO:0000256" key="5">
    <source>
        <dbReference type="PROSITE-ProRule" id="PRU00335"/>
    </source>
</evidence>
<accession>A0ABU1I283</accession>
<evidence type="ECO:0000256" key="3">
    <source>
        <dbReference type="ARBA" id="ARBA00023125"/>
    </source>
</evidence>
<dbReference type="PROSITE" id="PS50977">
    <property type="entry name" value="HTH_TETR_2"/>
    <property type="match status" value="1"/>
</dbReference>
<gene>
    <name evidence="7" type="ORF">QE367_002200</name>
</gene>
<dbReference type="Pfam" id="PF00440">
    <property type="entry name" value="TetR_N"/>
    <property type="match status" value="1"/>
</dbReference>
<dbReference type="PROSITE" id="PS01081">
    <property type="entry name" value="HTH_TETR_1"/>
    <property type="match status" value="1"/>
</dbReference>
<feature type="domain" description="HTH tetR-type" evidence="6">
    <location>
        <begin position="8"/>
        <end position="68"/>
    </location>
</feature>
<name>A0ABU1I283_9MICO</name>
<keyword evidence="4" id="KW-0804">Transcription</keyword>
<dbReference type="Gene3D" id="1.10.357.10">
    <property type="entry name" value="Tetracycline Repressor, domain 2"/>
    <property type="match status" value="1"/>
</dbReference>
<evidence type="ECO:0000259" key="6">
    <source>
        <dbReference type="PROSITE" id="PS50977"/>
    </source>
</evidence>
<protein>
    <submittedName>
        <fullName evidence="7">AcrR family transcriptional regulator</fullName>
    </submittedName>
</protein>
<evidence type="ECO:0000313" key="8">
    <source>
        <dbReference type="Proteomes" id="UP001260188"/>
    </source>
</evidence>
<reference evidence="7 8" key="1">
    <citation type="submission" date="2023-08" db="EMBL/GenBank/DDBJ databases">
        <title>Functional and genomic diversity of the sorghum phyllosphere microbiome.</title>
        <authorList>
            <person name="Shade A."/>
        </authorList>
    </citation>
    <scope>NUCLEOTIDE SEQUENCE [LARGE SCALE GENOMIC DNA]</scope>
    <source>
        <strain evidence="7 8">SORGH_AS_0919</strain>
    </source>
</reference>
<dbReference type="SUPFAM" id="SSF46689">
    <property type="entry name" value="Homeodomain-like"/>
    <property type="match status" value="1"/>
</dbReference>
<evidence type="ECO:0000256" key="4">
    <source>
        <dbReference type="ARBA" id="ARBA00023163"/>
    </source>
</evidence>
<keyword evidence="1" id="KW-0678">Repressor</keyword>
<evidence type="ECO:0000313" key="7">
    <source>
        <dbReference type="EMBL" id="MDR6167996.1"/>
    </source>
</evidence>
<dbReference type="RefSeq" id="WP_023953364.1">
    <property type="nucleotide sequence ID" value="NZ_JAVIZA010000001.1"/>
</dbReference>
<dbReference type="EMBL" id="JAVIZA010000001">
    <property type="protein sequence ID" value="MDR6167996.1"/>
    <property type="molecule type" value="Genomic_DNA"/>
</dbReference>
<dbReference type="Proteomes" id="UP001260188">
    <property type="component" value="Unassembled WGS sequence"/>
</dbReference>
<dbReference type="InterPro" id="IPR023772">
    <property type="entry name" value="DNA-bd_HTH_TetR-type_CS"/>
</dbReference>
<sequence>MPRLIDHDHRNDEIAAAAFRVLARDGVAALSVRRVADEAGIATASLRRAFSTQDELRRFCLERLQQDVTTRLLAVTGQGRERAMRWMRELLPLDDSRRTELLVQLQLTRLALTDDGLRGHARDLHDGVHRVCAAAVEELAAAGELASHLDPVLETERLHALLDGLALHLIWTSSIDTVVNADEVLARHLDSLAG</sequence>
<dbReference type="SUPFAM" id="SSF48498">
    <property type="entry name" value="Tetracyclin repressor-like, C-terminal domain"/>
    <property type="match status" value="1"/>
</dbReference>
<dbReference type="InterPro" id="IPR009057">
    <property type="entry name" value="Homeodomain-like_sf"/>
</dbReference>
<dbReference type="PANTHER" id="PTHR30055:SF234">
    <property type="entry name" value="HTH-TYPE TRANSCRIPTIONAL REGULATOR BETI"/>
    <property type="match status" value="1"/>
</dbReference>
<keyword evidence="3 5" id="KW-0238">DNA-binding</keyword>
<comment type="caution">
    <text evidence="7">The sequence shown here is derived from an EMBL/GenBank/DDBJ whole genome shotgun (WGS) entry which is preliminary data.</text>
</comment>
<keyword evidence="8" id="KW-1185">Reference proteome</keyword>
<keyword evidence="2" id="KW-0805">Transcription regulation</keyword>
<dbReference type="InterPro" id="IPR036271">
    <property type="entry name" value="Tet_transcr_reg_TetR-rel_C_sf"/>
</dbReference>
<dbReference type="InterPro" id="IPR050109">
    <property type="entry name" value="HTH-type_TetR-like_transc_reg"/>
</dbReference>
<dbReference type="InterPro" id="IPR001647">
    <property type="entry name" value="HTH_TetR"/>
</dbReference>
<dbReference type="Pfam" id="PF13977">
    <property type="entry name" value="TetR_C_6"/>
    <property type="match status" value="1"/>
</dbReference>
<proteinExistence type="predicted"/>
<dbReference type="InterPro" id="IPR039538">
    <property type="entry name" value="BetI_C"/>
</dbReference>
<evidence type="ECO:0000256" key="2">
    <source>
        <dbReference type="ARBA" id="ARBA00023015"/>
    </source>
</evidence>
<evidence type="ECO:0000256" key="1">
    <source>
        <dbReference type="ARBA" id="ARBA00022491"/>
    </source>
</evidence>